<protein>
    <recommendedName>
        <fullName evidence="2">CxC2-like cysteine cluster KDZ transposase-associated domain-containing protein</fullName>
    </recommendedName>
</protein>
<feature type="domain" description="CxC2-like cysteine cluster KDZ transposase-associated" evidence="2">
    <location>
        <begin position="362"/>
        <end position="469"/>
    </location>
</feature>
<evidence type="ECO:0000259" key="2">
    <source>
        <dbReference type="Pfam" id="PF18803"/>
    </source>
</evidence>
<accession>A0AAD4BI20</accession>
<dbReference type="CDD" id="cd19757">
    <property type="entry name" value="Bbox1"/>
    <property type="match status" value="1"/>
</dbReference>
<name>A0AAD4BI20_BOLED</name>
<feature type="region of interest" description="Disordered" evidence="1">
    <location>
        <begin position="142"/>
        <end position="164"/>
    </location>
</feature>
<dbReference type="Proteomes" id="UP001194468">
    <property type="component" value="Unassembled WGS sequence"/>
</dbReference>
<feature type="region of interest" description="Disordered" evidence="1">
    <location>
        <begin position="51"/>
        <end position="76"/>
    </location>
</feature>
<gene>
    <name evidence="3" type="ORF">L210DRAFT_3508202</name>
</gene>
<evidence type="ECO:0000256" key="1">
    <source>
        <dbReference type="SAM" id="MobiDB-lite"/>
    </source>
</evidence>
<dbReference type="PANTHER" id="PTHR33096:SF1">
    <property type="entry name" value="CXC1-LIKE CYSTEINE CLUSTER ASSOCIATED WITH KDZ TRANSPOSASES DOMAIN-CONTAINING PROTEIN"/>
    <property type="match status" value="1"/>
</dbReference>
<comment type="caution">
    <text evidence="3">The sequence shown here is derived from an EMBL/GenBank/DDBJ whole genome shotgun (WGS) entry which is preliminary data.</text>
</comment>
<dbReference type="InterPro" id="IPR041457">
    <property type="entry name" value="CxC2_KDZ-assoc"/>
</dbReference>
<reference evidence="3" key="2">
    <citation type="journal article" date="2020" name="Nat. Commun.">
        <title>Large-scale genome sequencing of mycorrhizal fungi provides insights into the early evolution of symbiotic traits.</title>
        <authorList>
            <person name="Miyauchi S."/>
            <person name="Kiss E."/>
            <person name="Kuo A."/>
            <person name="Drula E."/>
            <person name="Kohler A."/>
            <person name="Sanchez-Garcia M."/>
            <person name="Morin E."/>
            <person name="Andreopoulos B."/>
            <person name="Barry K.W."/>
            <person name="Bonito G."/>
            <person name="Buee M."/>
            <person name="Carver A."/>
            <person name="Chen C."/>
            <person name="Cichocki N."/>
            <person name="Clum A."/>
            <person name="Culley D."/>
            <person name="Crous P.W."/>
            <person name="Fauchery L."/>
            <person name="Girlanda M."/>
            <person name="Hayes R.D."/>
            <person name="Keri Z."/>
            <person name="LaButti K."/>
            <person name="Lipzen A."/>
            <person name="Lombard V."/>
            <person name="Magnuson J."/>
            <person name="Maillard F."/>
            <person name="Murat C."/>
            <person name="Nolan M."/>
            <person name="Ohm R.A."/>
            <person name="Pangilinan J."/>
            <person name="Pereira M.F."/>
            <person name="Perotto S."/>
            <person name="Peter M."/>
            <person name="Pfister S."/>
            <person name="Riley R."/>
            <person name="Sitrit Y."/>
            <person name="Stielow J.B."/>
            <person name="Szollosi G."/>
            <person name="Zifcakova L."/>
            <person name="Stursova M."/>
            <person name="Spatafora J.W."/>
            <person name="Tedersoo L."/>
            <person name="Vaario L.M."/>
            <person name="Yamada A."/>
            <person name="Yan M."/>
            <person name="Wang P."/>
            <person name="Xu J."/>
            <person name="Bruns T."/>
            <person name="Baldrian P."/>
            <person name="Vilgalys R."/>
            <person name="Dunand C."/>
            <person name="Henrissat B."/>
            <person name="Grigoriev I.V."/>
            <person name="Hibbett D."/>
            <person name="Nagy L.G."/>
            <person name="Martin F.M."/>
        </authorList>
    </citation>
    <scope>NUCLEOTIDE SEQUENCE</scope>
    <source>
        <strain evidence="3">BED1</strain>
    </source>
</reference>
<dbReference type="AlphaFoldDB" id="A0AAD4BI20"/>
<keyword evidence="4" id="KW-1185">Reference proteome</keyword>
<proteinExistence type="predicted"/>
<dbReference type="Pfam" id="PF18803">
    <property type="entry name" value="CxC2"/>
    <property type="match status" value="1"/>
</dbReference>
<dbReference type="InterPro" id="IPR040521">
    <property type="entry name" value="KDZ"/>
</dbReference>
<reference evidence="3" key="1">
    <citation type="submission" date="2019-10" db="EMBL/GenBank/DDBJ databases">
        <authorList>
            <consortium name="DOE Joint Genome Institute"/>
            <person name="Kuo A."/>
            <person name="Miyauchi S."/>
            <person name="Kiss E."/>
            <person name="Drula E."/>
            <person name="Kohler A."/>
            <person name="Sanchez-Garcia M."/>
            <person name="Andreopoulos B."/>
            <person name="Barry K.W."/>
            <person name="Bonito G."/>
            <person name="Buee M."/>
            <person name="Carver A."/>
            <person name="Chen C."/>
            <person name="Cichocki N."/>
            <person name="Clum A."/>
            <person name="Culley D."/>
            <person name="Crous P.W."/>
            <person name="Fauchery L."/>
            <person name="Girlanda M."/>
            <person name="Hayes R."/>
            <person name="Keri Z."/>
            <person name="LaButti K."/>
            <person name="Lipzen A."/>
            <person name="Lombard V."/>
            <person name="Magnuson J."/>
            <person name="Maillard F."/>
            <person name="Morin E."/>
            <person name="Murat C."/>
            <person name="Nolan M."/>
            <person name="Ohm R."/>
            <person name="Pangilinan J."/>
            <person name="Pereira M."/>
            <person name="Perotto S."/>
            <person name="Peter M."/>
            <person name="Riley R."/>
            <person name="Sitrit Y."/>
            <person name="Stielow B."/>
            <person name="Szollosi G."/>
            <person name="Zifcakova L."/>
            <person name="Stursova M."/>
            <person name="Spatafora J.W."/>
            <person name="Tedersoo L."/>
            <person name="Vaario L.-M."/>
            <person name="Yamada A."/>
            <person name="Yan M."/>
            <person name="Wang P."/>
            <person name="Xu J."/>
            <person name="Bruns T."/>
            <person name="Baldrian P."/>
            <person name="Vilgalys R."/>
            <person name="Henrissat B."/>
            <person name="Grigoriev I.V."/>
            <person name="Hibbett D."/>
            <person name="Nagy L.G."/>
            <person name="Martin F.M."/>
        </authorList>
    </citation>
    <scope>NUCLEOTIDE SEQUENCE</scope>
    <source>
        <strain evidence="3">BED1</strain>
    </source>
</reference>
<dbReference type="Pfam" id="PF18758">
    <property type="entry name" value="KDZ"/>
    <property type="match status" value="1"/>
</dbReference>
<feature type="compositionally biased region" description="Polar residues" evidence="1">
    <location>
        <begin position="144"/>
        <end position="160"/>
    </location>
</feature>
<evidence type="ECO:0000313" key="4">
    <source>
        <dbReference type="Proteomes" id="UP001194468"/>
    </source>
</evidence>
<organism evidence="3 4">
    <name type="scientific">Boletus edulis BED1</name>
    <dbReference type="NCBI Taxonomy" id="1328754"/>
    <lineage>
        <taxon>Eukaryota</taxon>
        <taxon>Fungi</taxon>
        <taxon>Dikarya</taxon>
        <taxon>Basidiomycota</taxon>
        <taxon>Agaricomycotina</taxon>
        <taxon>Agaricomycetes</taxon>
        <taxon>Agaricomycetidae</taxon>
        <taxon>Boletales</taxon>
        <taxon>Boletineae</taxon>
        <taxon>Boletaceae</taxon>
        <taxon>Boletoideae</taxon>
        <taxon>Boletus</taxon>
    </lineage>
</organism>
<dbReference type="EMBL" id="WHUW01000058">
    <property type="protein sequence ID" value="KAF8430672.1"/>
    <property type="molecule type" value="Genomic_DNA"/>
</dbReference>
<sequence length="1095" mass="123991">MSHPEPPTIRVILPRGISLNSFSFAYDYDPDFAGPIRFEFAVMPPPVVRTRTHEESEDINDMYSTPQSGSEDNKENAHHLCDLPNVPRSGIIYRGPPGAVWPSIIPYLLPPPEDESREDKKCDTLQWALQRSLKAARKGIKKPGTTTFLPKQGSSESVQVDTGPANAASIARKALARLLERRFRNYQQHNKSPSTTILHRETATITKTRIHSAFQGSKAGSISHSRLFISSTQPLSDPTPTESVNNVSPAIDSECWVYSPNNVFLEEHPNDHRSRKRTAAEHPLLTWLPDWDTFLEEFIRFEGRGRCTDICPLCGTDGPSIRCTNCFGGELLCITCTVDSHARNPLHIVKKWNGISFESTTLRDLGLRVQLGHLPTRPCHNPECCAGDLFIVIDTTGIHPVALDFCNCESATSHFQQLLRMAWFPATSSRPQSAATFRVLKQFQLLSLESKISSYEYYNSLVRLVNNTGLMDIKHHTESLRGVPEDDPGMAPPQDAQMSWSRPSCPHLGINIPLDINNSLVRSSGSEKSWRHALFVAIDANFRLKRKKVSSDTVDPSLSQGWAYFVEEASYKKYLEGLINRVQEEWVIFKRVKSNITQLPDWLQSLTDYRYINMDYLLFSTLRHNSTNILNISYDIACQWSKNLSTCIVDLPLSMQFPLSEKRINFLIPKFHLPAHVEKCQTTYSFNFTKGVGCTDGEAPERGCANINPVVSSTKKMGPGARRDTLDDHFGHSNWKKVVSLYHSLLQKLKTGITKRAEHRDVLEELEKALLLSQSNELIKWRSQVEDYESNPTTKVNPYERQGNVMTMASVRLQLAKYEAEDLEKGCTYLNDICSPSMLISTGLELEELQCHLRRDKAGLGINSMDNQNAHVLQHSNDLQRCIDAWAKLQYLFLPLLAVEREKEAGDSDTTFLWSLNRQDIHAMSNLVWRETEGSRKRSWIWCMGGAVEGADKGALEDMRIEWCKARARAARWSEDVDLLMDEMERTLAFFQWDVACWEERMSFVPAAAGAAEGHHAYAHQQATLRKALAENCRRSWESTMELVRQLDKDWNDGDKTASIEALVHHNEESCSDIDDPNRSMMHYELGGSNTGSKV</sequence>
<dbReference type="PANTHER" id="PTHR33096">
    <property type="entry name" value="CXC2 DOMAIN-CONTAINING PROTEIN"/>
    <property type="match status" value="1"/>
</dbReference>
<evidence type="ECO:0000313" key="3">
    <source>
        <dbReference type="EMBL" id="KAF8430672.1"/>
    </source>
</evidence>